<dbReference type="AlphaFoldDB" id="A0A3A9VZA3"/>
<evidence type="ECO:0000256" key="1">
    <source>
        <dbReference type="SAM" id="SignalP"/>
    </source>
</evidence>
<reference evidence="4 5" key="1">
    <citation type="submission" date="2018-09" db="EMBL/GenBank/DDBJ databases">
        <title>Streptomyces sp. nov. DS1-2, an endophytic actinomycete isolated from roots of Dendrobium scabrilingue.</title>
        <authorList>
            <person name="Kuncharoen N."/>
            <person name="Kudo T."/>
            <person name="Ohkuma M."/>
            <person name="Yuki M."/>
            <person name="Tanasupawat S."/>
        </authorList>
    </citation>
    <scope>NUCLEOTIDE SEQUENCE [LARGE SCALE GENOMIC DNA]</scope>
    <source>
        <strain evidence="2 5">AZ1-7</strain>
        <strain evidence="3 4">DS1-2</strain>
    </source>
</reference>
<feature type="chain" id="PRO_5017268954" evidence="1">
    <location>
        <begin position="28"/>
        <end position="126"/>
    </location>
</feature>
<evidence type="ECO:0000313" key="4">
    <source>
        <dbReference type="Proteomes" id="UP000268652"/>
    </source>
</evidence>
<accession>A0A3A9VZA3</accession>
<sequence>MRVRHLAGAVAAATLVAIAGPAATAQAETGIFRYSLPGGNEGSIEDPMTYQCYELESPDKPVSLGFNNTVFVAELYADGGCQHPVGTEVRPNSGFRSDPSLGVQFRPAGTAAEPAATPQASTTTLL</sequence>
<dbReference type="Proteomes" id="UP000268652">
    <property type="component" value="Unassembled WGS sequence"/>
</dbReference>
<name>A0A3A9VZA3_9ACTN</name>
<proteinExistence type="predicted"/>
<keyword evidence="1" id="KW-0732">Signal</keyword>
<dbReference type="EMBL" id="RBDY01000018">
    <property type="protein sequence ID" value="RKN18591.1"/>
    <property type="molecule type" value="Genomic_DNA"/>
</dbReference>
<dbReference type="RefSeq" id="WP_120698733.1">
    <property type="nucleotide sequence ID" value="NZ_RBDX01000021.1"/>
</dbReference>
<dbReference type="Proteomes" id="UP000275024">
    <property type="component" value="Unassembled WGS sequence"/>
</dbReference>
<organism evidence="2 5">
    <name type="scientific">Streptomyces radicis</name>
    <dbReference type="NCBI Taxonomy" id="1750517"/>
    <lineage>
        <taxon>Bacteria</taxon>
        <taxon>Bacillati</taxon>
        <taxon>Actinomycetota</taxon>
        <taxon>Actinomycetes</taxon>
        <taxon>Kitasatosporales</taxon>
        <taxon>Streptomycetaceae</taxon>
        <taxon>Streptomyces</taxon>
    </lineage>
</organism>
<evidence type="ECO:0000313" key="2">
    <source>
        <dbReference type="EMBL" id="RKN06261.1"/>
    </source>
</evidence>
<comment type="caution">
    <text evidence="2">The sequence shown here is derived from an EMBL/GenBank/DDBJ whole genome shotgun (WGS) entry which is preliminary data.</text>
</comment>
<gene>
    <name evidence="3" type="ORF">D7318_21290</name>
    <name evidence="2" type="ORF">D7319_22430</name>
</gene>
<evidence type="ECO:0000313" key="3">
    <source>
        <dbReference type="EMBL" id="RKN18591.1"/>
    </source>
</evidence>
<dbReference type="OrthoDB" id="4301700at2"/>
<feature type="signal peptide" evidence="1">
    <location>
        <begin position="1"/>
        <end position="27"/>
    </location>
</feature>
<keyword evidence="4" id="KW-1185">Reference proteome</keyword>
<evidence type="ECO:0000313" key="5">
    <source>
        <dbReference type="Proteomes" id="UP000275024"/>
    </source>
</evidence>
<dbReference type="EMBL" id="RBDX01000021">
    <property type="protein sequence ID" value="RKN06261.1"/>
    <property type="molecule type" value="Genomic_DNA"/>
</dbReference>
<protein>
    <submittedName>
        <fullName evidence="2">Uncharacterized protein</fullName>
    </submittedName>
</protein>